<evidence type="ECO:0000256" key="7">
    <source>
        <dbReference type="SAM" id="Phobius"/>
    </source>
</evidence>
<feature type="compositionally biased region" description="Basic and acidic residues" evidence="6">
    <location>
        <begin position="422"/>
        <end position="432"/>
    </location>
</feature>
<keyword evidence="11" id="KW-1185">Reference proteome</keyword>
<organism evidence="10 11">
    <name type="scientific">Trichogramma brassicae</name>
    <dbReference type="NCBI Taxonomy" id="86971"/>
    <lineage>
        <taxon>Eukaryota</taxon>
        <taxon>Metazoa</taxon>
        <taxon>Ecdysozoa</taxon>
        <taxon>Arthropoda</taxon>
        <taxon>Hexapoda</taxon>
        <taxon>Insecta</taxon>
        <taxon>Pterygota</taxon>
        <taxon>Neoptera</taxon>
        <taxon>Endopterygota</taxon>
        <taxon>Hymenoptera</taxon>
        <taxon>Apocrita</taxon>
        <taxon>Proctotrupomorpha</taxon>
        <taxon>Chalcidoidea</taxon>
        <taxon>Trichogrammatidae</taxon>
        <taxon>Trichogramma</taxon>
    </lineage>
</organism>
<evidence type="ECO:0000256" key="6">
    <source>
        <dbReference type="SAM" id="MobiDB-lite"/>
    </source>
</evidence>
<feature type="compositionally biased region" description="Basic and acidic residues" evidence="6">
    <location>
        <begin position="561"/>
        <end position="575"/>
    </location>
</feature>
<comment type="subcellular location">
    <subcellularLocation>
        <location evidence="1">Membrane</location>
        <topology evidence="1">Multi-pass membrane protein</topology>
    </subcellularLocation>
</comment>
<evidence type="ECO:0008006" key="12">
    <source>
        <dbReference type="Google" id="ProtNLM"/>
    </source>
</evidence>
<dbReference type="InterPro" id="IPR044463">
    <property type="entry name" value="DUS2_DSRM"/>
</dbReference>
<gene>
    <name evidence="10" type="ORF">TBRA_LOCUS1566</name>
</gene>
<dbReference type="SMART" id="SM00358">
    <property type="entry name" value="DSRM"/>
    <property type="match status" value="1"/>
</dbReference>
<feature type="transmembrane region" description="Helical" evidence="7">
    <location>
        <begin position="350"/>
        <end position="368"/>
    </location>
</feature>
<dbReference type="SUPFAM" id="SSF51395">
    <property type="entry name" value="FMN-linked oxidoreductases"/>
    <property type="match status" value="1"/>
</dbReference>
<keyword evidence="5" id="KW-0175">Coiled coil</keyword>
<feature type="compositionally biased region" description="Basic residues" evidence="6">
    <location>
        <begin position="433"/>
        <end position="460"/>
    </location>
</feature>
<feature type="region of interest" description="Disordered" evidence="6">
    <location>
        <begin position="917"/>
        <end position="976"/>
    </location>
</feature>
<keyword evidence="3 7" id="KW-0472">Membrane</keyword>
<evidence type="ECO:0000256" key="1">
    <source>
        <dbReference type="ARBA" id="ARBA00004141"/>
    </source>
</evidence>
<feature type="region of interest" description="Disordered" evidence="6">
    <location>
        <begin position="422"/>
        <end position="481"/>
    </location>
</feature>
<dbReference type="SUPFAM" id="SSF49599">
    <property type="entry name" value="TRAF domain-like"/>
    <property type="match status" value="1"/>
</dbReference>
<feature type="domain" description="DRBM" evidence="8">
    <location>
        <begin position="1212"/>
        <end position="1277"/>
    </location>
</feature>
<feature type="compositionally biased region" description="Basic and acidic residues" evidence="6">
    <location>
        <begin position="464"/>
        <end position="475"/>
    </location>
</feature>
<dbReference type="InterPro" id="IPR004835">
    <property type="entry name" value="Chitin_synth"/>
</dbReference>
<dbReference type="InterPro" id="IPR008974">
    <property type="entry name" value="TRAF-like"/>
</dbReference>
<dbReference type="PROSITE" id="PS50144">
    <property type="entry name" value="MATH"/>
    <property type="match status" value="1"/>
</dbReference>
<keyword evidence="4" id="KW-0694">RNA-binding</keyword>
<feature type="compositionally biased region" description="Basic residues" evidence="6">
    <location>
        <begin position="940"/>
        <end position="953"/>
    </location>
</feature>
<dbReference type="PROSITE" id="PS50137">
    <property type="entry name" value="DS_RBD"/>
    <property type="match status" value="1"/>
</dbReference>
<dbReference type="InterPro" id="IPR002083">
    <property type="entry name" value="MATH/TRAF_dom"/>
</dbReference>
<dbReference type="GO" id="GO:0016020">
    <property type="term" value="C:membrane"/>
    <property type="evidence" value="ECO:0007669"/>
    <property type="project" value="UniProtKB-SubCell"/>
</dbReference>
<name>A0A6H5HVW2_9HYME</name>
<dbReference type="Gene3D" id="3.30.160.20">
    <property type="match status" value="1"/>
</dbReference>
<evidence type="ECO:0000259" key="8">
    <source>
        <dbReference type="PROSITE" id="PS50137"/>
    </source>
</evidence>
<dbReference type="Proteomes" id="UP000479190">
    <property type="component" value="Unassembled WGS sequence"/>
</dbReference>
<evidence type="ECO:0000259" key="9">
    <source>
        <dbReference type="PROSITE" id="PS50144"/>
    </source>
</evidence>
<keyword evidence="7" id="KW-1133">Transmembrane helix</keyword>
<dbReference type="Gene3D" id="2.60.210.10">
    <property type="entry name" value="Apoptosis, Tumor Necrosis Factor Receptor Associated Protein 2, Chain A"/>
    <property type="match status" value="1"/>
</dbReference>
<dbReference type="Pfam" id="PF22486">
    <property type="entry name" value="MATH_2"/>
    <property type="match status" value="1"/>
</dbReference>
<protein>
    <recommendedName>
        <fullName evidence="12">Chitin synthase</fullName>
    </recommendedName>
</protein>
<feature type="compositionally biased region" description="Basic and acidic residues" evidence="6">
    <location>
        <begin position="880"/>
        <end position="895"/>
    </location>
</feature>
<feature type="region of interest" description="Disordered" evidence="6">
    <location>
        <begin position="172"/>
        <end position="239"/>
    </location>
</feature>
<dbReference type="PANTHER" id="PTHR22914">
    <property type="entry name" value="CHITIN SYNTHASE"/>
    <property type="match status" value="1"/>
</dbReference>
<feature type="region of interest" description="Disordered" evidence="6">
    <location>
        <begin position="512"/>
        <end position="620"/>
    </location>
</feature>
<dbReference type="OrthoDB" id="10262250at2759"/>
<evidence type="ECO:0000256" key="5">
    <source>
        <dbReference type="SAM" id="Coils"/>
    </source>
</evidence>
<feature type="coiled-coil region" evidence="5">
    <location>
        <begin position="82"/>
        <end position="112"/>
    </location>
</feature>
<dbReference type="GO" id="GO:0000049">
    <property type="term" value="F:tRNA binding"/>
    <property type="evidence" value="ECO:0007669"/>
    <property type="project" value="InterPro"/>
</dbReference>
<feature type="coiled-coil region" evidence="5">
    <location>
        <begin position="634"/>
        <end position="661"/>
    </location>
</feature>
<feature type="domain" description="MATH" evidence="9">
    <location>
        <begin position="683"/>
        <end position="815"/>
    </location>
</feature>
<feature type="compositionally biased region" description="Basic and acidic residues" evidence="6">
    <location>
        <begin position="603"/>
        <end position="620"/>
    </location>
</feature>
<accession>A0A6H5HVW2</accession>
<sequence length="1291" mass="146724">MIMMAVIVGTALQLGEDGIGSPSAIFLISLSSSFFIAACLHPQEFWCIVPGLIYLLSIPSMYLLLILYSIINLNVVSWGTREVMVKKTKKELEQEKKDAEEARRRAKNKSLLGFLQNGAGNNQDDQGSIEISLAGLFKCMLCTHGKPSDEKQQLVAIAESLEQLGRRIEHIEKAVDPHGHAGGRRRASSVGSRSAGDHLGAIGENPDGENGHDSDTETIDSQNTDRPRENGFPSRPYWLDDAGIKKGEVETISIQEELFWKELLEKYLYPIDDDPTEKARIAKELKDLRDRSVFAFVMNNALFVLIVFLLQLNKDQLHVKWPFGIKTNITYDSTTQEVHVQKEHLQLEPIGLVFVFFFALILVIQFTAMLFHRFGTFAHILASTSLTWGYCKKVRERKFSRDIKKKQVIPCEFISAEERRPVRGRSAVEARGRHSPRSAASRRHGGRLRRGQRQRSRSSAHHTQPREEPQEDPGHQHARRGLPPALLQSQGRGRRGHRPAAQHLHASLHPRLQGPRGQAQQHHGRPAPSLADADPRGEQHLRGARQHPRHREQSADSQQPDIRHGSVRRRAESQRAQRPRRQRRRGGRLDLRGAHQRGLRGRRGPEPAEQRADAHHEPHLDRVRQFESVKKKMNKNVRVRAARLQSAVERFKKQQQQQQKMAEPELKPNQVIAGYFKYQVEFKYRQEWILENYDALTTIRPGMDPRMVIRSQSFYSPCDGSDYEWRLILYPNGLEDKTHVSLFVEYLDDDNVIASVRLSILDAERNSYVEAFVRGKNFHARDRVYGAARLLPKYLLDEPYGVITKNQELHVVCEVCLDHVPKHSRRLLHLTWRAIEFESYARLQRGRARPRQGRRPDGLGQEEALPAQAHTAVAQPDPQDDARAEEAGERQDPDLHRGLRLQDAQGGLPVHLLRQGRDRGRSRGRHAGGGQVAGDAGLGHHLRAVPHRPHLGRQGHGLSAAGRQGPLPEPQAEDPELHRLQFGQSFFKPMKMKRELEENAKSAATKHVINMLQRPGQLEKVEQYKHRIGRKKASVETMLKTAMQSQLDGVKEIEKYKDILQFKKDTGCSSVMIARAAEWNCSIFRSAGLLPIDEVIKSYLKLACDYDNSPSNTKYCIQNILRELQETPLGKRFLDTQTLEQICELWDMGDYCRAKAKEFSSLGYTGRFDVVPERLSQLGGGAAKRKLEEEAGDVLLMRCKFIRNSYPNDQSLPKSQLNKWTRENRKKLPSYTSINEDKLFRAIVVVDGKKYGSTFWEKSKKWAEQGAALVGLCALGVIDEATLTNDGNLLS</sequence>
<dbReference type="EMBL" id="CADCXV010000335">
    <property type="protein sequence ID" value="CAB0029536.1"/>
    <property type="molecule type" value="Genomic_DNA"/>
</dbReference>
<dbReference type="GO" id="GO:0071944">
    <property type="term" value="C:cell periphery"/>
    <property type="evidence" value="ECO:0007669"/>
    <property type="project" value="TreeGrafter"/>
</dbReference>
<proteinExistence type="predicted"/>
<dbReference type="Pfam" id="PF00035">
    <property type="entry name" value="dsrm"/>
    <property type="match status" value="1"/>
</dbReference>
<dbReference type="PANTHER" id="PTHR22914:SF42">
    <property type="entry name" value="CHITIN SYNTHASE"/>
    <property type="match status" value="1"/>
</dbReference>
<dbReference type="GO" id="GO:0010468">
    <property type="term" value="P:regulation of gene expression"/>
    <property type="evidence" value="ECO:0007669"/>
    <property type="project" value="UniProtKB-ARBA"/>
</dbReference>
<dbReference type="CDD" id="cd19871">
    <property type="entry name" value="DSRM_DUS2L"/>
    <property type="match status" value="1"/>
</dbReference>
<dbReference type="InterPro" id="IPR014720">
    <property type="entry name" value="dsRBD_dom"/>
</dbReference>
<reference evidence="10 11" key="1">
    <citation type="submission" date="2020-02" db="EMBL/GenBank/DDBJ databases">
        <authorList>
            <person name="Ferguson B K."/>
        </authorList>
    </citation>
    <scope>NUCLEOTIDE SEQUENCE [LARGE SCALE GENOMIC DNA]</scope>
</reference>
<keyword evidence="2 7" id="KW-0812">Transmembrane</keyword>
<dbReference type="GO" id="GO:0004100">
    <property type="term" value="F:chitin synthase activity"/>
    <property type="evidence" value="ECO:0007669"/>
    <property type="project" value="InterPro"/>
</dbReference>
<dbReference type="SUPFAM" id="SSF54768">
    <property type="entry name" value="dsRNA-binding domain-like"/>
    <property type="match status" value="1"/>
</dbReference>
<feature type="transmembrane region" description="Helical" evidence="7">
    <location>
        <begin position="52"/>
        <end position="71"/>
    </location>
</feature>
<evidence type="ECO:0000313" key="10">
    <source>
        <dbReference type="EMBL" id="CAB0029536.1"/>
    </source>
</evidence>
<dbReference type="CDD" id="cd00121">
    <property type="entry name" value="MATH"/>
    <property type="match status" value="1"/>
</dbReference>
<feature type="region of interest" description="Disordered" evidence="6">
    <location>
        <begin position="867"/>
        <end position="895"/>
    </location>
</feature>
<evidence type="ECO:0000256" key="3">
    <source>
        <dbReference type="ARBA" id="ARBA00023136"/>
    </source>
</evidence>
<evidence type="ECO:0000256" key="2">
    <source>
        <dbReference type="ARBA" id="ARBA00022692"/>
    </source>
</evidence>
<feature type="compositionally biased region" description="Basic residues" evidence="6">
    <location>
        <begin position="577"/>
        <end position="586"/>
    </location>
</feature>
<evidence type="ECO:0000313" key="11">
    <source>
        <dbReference type="Proteomes" id="UP000479190"/>
    </source>
</evidence>
<feature type="transmembrane region" description="Helical" evidence="7">
    <location>
        <begin position="293"/>
        <end position="312"/>
    </location>
</feature>
<dbReference type="GO" id="GO:0006031">
    <property type="term" value="P:chitin biosynthetic process"/>
    <property type="evidence" value="ECO:0007669"/>
    <property type="project" value="TreeGrafter"/>
</dbReference>
<feature type="transmembrane region" description="Helical" evidence="7">
    <location>
        <begin position="20"/>
        <end position="40"/>
    </location>
</feature>
<evidence type="ECO:0000256" key="4">
    <source>
        <dbReference type="PROSITE-ProRule" id="PRU00266"/>
    </source>
</evidence>